<dbReference type="Gene3D" id="3.40.50.1820">
    <property type="entry name" value="alpha/beta hydrolase"/>
    <property type="match status" value="1"/>
</dbReference>
<dbReference type="PANTHER" id="PTHR43798">
    <property type="entry name" value="MONOACYLGLYCEROL LIPASE"/>
    <property type="match status" value="1"/>
</dbReference>
<dbReference type="Proteomes" id="UP000465302">
    <property type="component" value="Unassembled WGS sequence"/>
</dbReference>
<evidence type="ECO:0000313" key="2">
    <source>
        <dbReference type="EMBL" id="GFG54967.1"/>
    </source>
</evidence>
<evidence type="ECO:0000259" key="1">
    <source>
        <dbReference type="Pfam" id="PF00561"/>
    </source>
</evidence>
<dbReference type="GO" id="GO:0046464">
    <property type="term" value="P:acylglycerol catabolic process"/>
    <property type="evidence" value="ECO:0007669"/>
    <property type="project" value="TreeGrafter"/>
</dbReference>
<protein>
    <submittedName>
        <fullName evidence="2 3">Hydrolase</fullName>
    </submittedName>
</protein>
<sequence length="291" mass="32219">MSSRSAPVDGFRLAFDRHGTIGAPAVVLLHGWPGNRHDFRRVVPLLADEADVVVPDLRGFGGSDKHAVDVRHFYSASAQAGSVVGLINELRLTDVVLAGYDVGSRVAQSIGRMYPDLAKALVLSPPLPGVGDRVLSPQAQREFWYQAFHQLPLADQLIDGNLDVVRDYLRHFWSHWSGPNFELADDDLERLASDYGLPGAFTASIAWYRAGAGMVEQSLTEPPPDRAIKVHASTDVLLPQFDPLFPREWADRLDDYFVDATPHLVDGAGHFTPLECPQEFADLIRDRLHRP</sequence>
<reference evidence="2 5" key="2">
    <citation type="journal article" date="2019" name="Emerg. Microbes Infect.">
        <title>Comprehensive subspecies identification of 175 nontuberculous mycobacteria species based on 7547 genomic profiles.</title>
        <authorList>
            <person name="Matsumoto Y."/>
            <person name="Kinjo T."/>
            <person name="Motooka D."/>
            <person name="Nabeya D."/>
            <person name="Jung N."/>
            <person name="Uechi K."/>
            <person name="Horii T."/>
            <person name="Iida T."/>
            <person name="Fujita J."/>
            <person name="Nakamura S."/>
        </authorList>
    </citation>
    <scope>NUCLEOTIDE SEQUENCE [LARGE SCALE GENOMIC DNA]</scope>
    <source>
        <strain evidence="2 5">JCM 6377</strain>
    </source>
</reference>
<dbReference type="GO" id="GO:0047372">
    <property type="term" value="F:monoacylglycerol lipase activity"/>
    <property type="evidence" value="ECO:0007669"/>
    <property type="project" value="TreeGrafter"/>
</dbReference>
<keyword evidence="3" id="KW-0378">Hydrolase</keyword>
<evidence type="ECO:0000313" key="4">
    <source>
        <dbReference type="Proteomes" id="UP000220914"/>
    </source>
</evidence>
<dbReference type="InterPro" id="IPR000073">
    <property type="entry name" value="AB_hydrolase_1"/>
</dbReference>
<dbReference type="EMBL" id="BLKS01000003">
    <property type="protein sequence ID" value="GFG54967.1"/>
    <property type="molecule type" value="Genomic_DNA"/>
</dbReference>
<dbReference type="Proteomes" id="UP000220914">
    <property type="component" value="Unassembled WGS sequence"/>
</dbReference>
<dbReference type="GO" id="GO:0016020">
    <property type="term" value="C:membrane"/>
    <property type="evidence" value="ECO:0007669"/>
    <property type="project" value="TreeGrafter"/>
</dbReference>
<dbReference type="AlphaFoldDB" id="A0A2A7N087"/>
<reference evidence="2" key="3">
    <citation type="submission" date="2020-02" db="EMBL/GenBank/DDBJ databases">
        <authorList>
            <person name="Matsumoto Y."/>
            <person name="Motooka D."/>
            <person name="Nakamura S."/>
        </authorList>
    </citation>
    <scope>NUCLEOTIDE SEQUENCE</scope>
    <source>
        <strain evidence="2">JCM 6377</strain>
    </source>
</reference>
<evidence type="ECO:0000313" key="3">
    <source>
        <dbReference type="EMBL" id="PEG37229.1"/>
    </source>
</evidence>
<dbReference type="RefSeq" id="WP_097941208.1">
    <property type="nucleotide sequence ID" value="NZ_BLKS01000003.1"/>
</dbReference>
<name>A0A2A7N087_MYCAG</name>
<dbReference type="Pfam" id="PF00561">
    <property type="entry name" value="Abhydrolase_1"/>
    <property type="match status" value="1"/>
</dbReference>
<comment type="caution">
    <text evidence="3">The sequence shown here is derived from an EMBL/GenBank/DDBJ whole genome shotgun (WGS) entry which is preliminary data.</text>
</comment>
<feature type="domain" description="AB hydrolase-1" evidence="1">
    <location>
        <begin position="24"/>
        <end position="275"/>
    </location>
</feature>
<dbReference type="PRINTS" id="PR00412">
    <property type="entry name" value="EPOXHYDRLASE"/>
</dbReference>
<dbReference type="EMBL" id="PDCP01000028">
    <property type="protein sequence ID" value="PEG37229.1"/>
    <property type="molecule type" value="Genomic_DNA"/>
</dbReference>
<reference evidence="3 4" key="1">
    <citation type="submission" date="2017-10" db="EMBL/GenBank/DDBJ databases">
        <title>The new phylogeny of genus Mycobacterium.</title>
        <authorList>
            <person name="Tortoli E."/>
            <person name="Trovato A."/>
            <person name="Cirillo D.M."/>
        </authorList>
    </citation>
    <scope>NUCLEOTIDE SEQUENCE [LARGE SCALE GENOMIC DNA]</scope>
    <source>
        <strain evidence="3 4">CCUG37673</strain>
    </source>
</reference>
<dbReference type="OrthoDB" id="9796770at2"/>
<accession>A0A2A7N087</accession>
<keyword evidence="4" id="KW-1185">Reference proteome</keyword>
<evidence type="ECO:0000313" key="5">
    <source>
        <dbReference type="Proteomes" id="UP000465302"/>
    </source>
</evidence>
<proteinExistence type="predicted"/>
<dbReference type="InterPro" id="IPR029058">
    <property type="entry name" value="AB_hydrolase_fold"/>
</dbReference>
<dbReference type="InterPro" id="IPR050266">
    <property type="entry name" value="AB_hydrolase_sf"/>
</dbReference>
<dbReference type="SUPFAM" id="SSF53474">
    <property type="entry name" value="alpha/beta-Hydrolases"/>
    <property type="match status" value="1"/>
</dbReference>
<organism evidence="3 4">
    <name type="scientific">Mycolicibacterium agri</name>
    <name type="common">Mycobacterium agri</name>
    <dbReference type="NCBI Taxonomy" id="36811"/>
    <lineage>
        <taxon>Bacteria</taxon>
        <taxon>Bacillati</taxon>
        <taxon>Actinomycetota</taxon>
        <taxon>Actinomycetes</taxon>
        <taxon>Mycobacteriales</taxon>
        <taxon>Mycobacteriaceae</taxon>
        <taxon>Mycolicibacterium</taxon>
    </lineage>
</organism>
<dbReference type="InterPro" id="IPR000639">
    <property type="entry name" value="Epox_hydrolase-like"/>
</dbReference>
<gene>
    <name evidence="3" type="ORF">CQY20_16820</name>
    <name evidence="2" type="ORF">MAGR_64080</name>
</gene>
<dbReference type="PANTHER" id="PTHR43798:SF33">
    <property type="entry name" value="HYDROLASE, PUTATIVE (AFU_ORTHOLOGUE AFUA_2G14860)-RELATED"/>
    <property type="match status" value="1"/>
</dbReference>